<keyword evidence="5 6" id="KW-0472">Membrane</keyword>
<evidence type="ECO:0000256" key="3">
    <source>
        <dbReference type="ARBA" id="ARBA00022692"/>
    </source>
</evidence>
<feature type="transmembrane region" description="Helical" evidence="6">
    <location>
        <begin position="215"/>
        <end position="234"/>
    </location>
</feature>
<evidence type="ECO:0000259" key="7">
    <source>
        <dbReference type="Pfam" id="PF06271"/>
    </source>
</evidence>
<dbReference type="RefSeq" id="WP_123857309.1">
    <property type="nucleotide sequence ID" value="NZ_CP033923.1"/>
</dbReference>
<feature type="transmembrane region" description="Helical" evidence="6">
    <location>
        <begin position="181"/>
        <end position="203"/>
    </location>
</feature>
<dbReference type="AlphaFoldDB" id="A0AAD0YJS8"/>
<evidence type="ECO:0000313" key="9">
    <source>
        <dbReference type="Proteomes" id="UP000278288"/>
    </source>
</evidence>
<protein>
    <submittedName>
        <fullName evidence="8">RDD family protein</fullName>
    </submittedName>
</protein>
<gene>
    <name evidence="8" type="ORF">EG343_08100</name>
</gene>
<reference evidence="8 9" key="1">
    <citation type="submission" date="2018-11" db="EMBL/GenBank/DDBJ databases">
        <title>Proposal to divide the Flavobacteriaceae and reorganize its genera based on Amino Acid Identity values calculated from whole genome sequences.</title>
        <authorList>
            <person name="Nicholson A.C."/>
            <person name="Gulvik C.A."/>
            <person name="Whitney A.M."/>
            <person name="Humrighouse B.W."/>
            <person name="Bell M."/>
            <person name="Holmes B."/>
            <person name="Steigerwalt A.G."/>
            <person name="Villarma A."/>
            <person name="Sheth M."/>
            <person name="Batra D."/>
            <person name="Pryor J."/>
            <person name="Bernardet J.-F."/>
            <person name="Hugo C."/>
            <person name="Kampfer P."/>
            <person name="Newman J."/>
            <person name="McQuiston J.R."/>
        </authorList>
    </citation>
    <scope>NUCLEOTIDE SEQUENCE [LARGE SCALE GENOMIC DNA]</scope>
    <source>
        <strain evidence="8 9">G0041</strain>
    </source>
</reference>
<accession>A0AAD0YJS8</accession>
<dbReference type="InterPro" id="IPR010432">
    <property type="entry name" value="RDD"/>
</dbReference>
<dbReference type="GO" id="GO:0005886">
    <property type="term" value="C:plasma membrane"/>
    <property type="evidence" value="ECO:0007669"/>
    <property type="project" value="UniProtKB-SubCell"/>
</dbReference>
<keyword evidence="4 6" id="KW-1133">Transmembrane helix</keyword>
<feature type="transmembrane region" description="Helical" evidence="6">
    <location>
        <begin position="88"/>
        <end position="109"/>
    </location>
</feature>
<dbReference type="PANTHER" id="PTHR36115">
    <property type="entry name" value="PROLINE-RICH ANTIGEN HOMOLOG-RELATED"/>
    <property type="match status" value="1"/>
</dbReference>
<feature type="transmembrane region" description="Helical" evidence="6">
    <location>
        <begin position="60"/>
        <end position="79"/>
    </location>
</feature>
<feature type="domain" description="RDD" evidence="7">
    <location>
        <begin position="174"/>
        <end position="282"/>
    </location>
</feature>
<feature type="transmembrane region" description="Helical" evidence="6">
    <location>
        <begin position="308"/>
        <end position="325"/>
    </location>
</feature>
<dbReference type="EMBL" id="CP033923">
    <property type="protein sequence ID" value="AZA90585.1"/>
    <property type="molecule type" value="Genomic_DNA"/>
</dbReference>
<organism evidence="8 9">
    <name type="scientific">Chryseobacterium nakagawai</name>
    <dbReference type="NCBI Taxonomy" id="1241982"/>
    <lineage>
        <taxon>Bacteria</taxon>
        <taxon>Pseudomonadati</taxon>
        <taxon>Bacteroidota</taxon>
        <taxon>Flavobacteriia</taxon>
        <taxon>Flavobacteriales</taxon>
        <taxon>Weeksellaceae</taxon>
        <taxon>Chryseobacterium group</taxon>
        <taxon>Chryseobacterium</taxon>
    </lineage>
</organism>
<evidence type="ECO:0000313" key="8">
    <source>
        <dbReference type="EMBL" id="AZA90585.1"/>
    </source>
</evidence>
<evidence type="ECO:0000256" key="6">
    <source>
        <dbReference type="SAM" id="Phobius"/>
    </source>
</evidence>
<dbReference type="PANTHER" id="PTHR36115:SF4">
    <property type="entry name" value="MEMBRANE PROTEIN"/>
    <property type="match status" value="1"/>
</dbReference>
<comment type="subcellular location">
    <subcellularLocation>
        <location evidence="1">Cell membrane</location>
        <topology evidence="1">Multi-pass membrane protein</topology>
    </subcellularLocation>
</comment>
<evidence type="ECO:0000256" key="4">
    <source>
        <dbReference type="ARBA" id="ARBA00022989"/>
    </source>
</evidence>
<sequence length="573" mass="66523">MNYTKGKLITYSSLLTLLLGILTSIIFYNFYKGETINGWISYFYLLKPLYLFKAPLETPFNLWETIIYFILFLGIIFYLKTKGKEKRLLGFVFSVVLINNIMLVLFGIFNSLYFSFNPPSEISLEGQSTAIASIIQLLIQIGYSIVSFMVLRKIKQENEKERTTSAEAPKYTAQWQRGFHLLIDSLVMIAVFTNFVLGFSFTLKNNDIFQSYFNNYWGLAVIIVLIRLVFYPVFEFYFGSTPAKFLTESRVVDQNNNQPGFKTIFKRSLYRSIPFDSLSFFSKKGWHDSFSETSVITEKKEGVHPKQFLWILAFAVPVLTYHYFIKEKISDYKYTQLSEKEEGYDEQWYAHSRNNINTNQLYVVQAMDYAPDNNVLGLKIEKIKGDDVEVKKIKLMDGFSNDFWGVKMDYDRQVDTAQVYTISRMKLENLFPQNNMEKHKGVHAQDLFNNGVRYNFNNVYEVNVPYFDLGNTFYDTQQETQSNSGKLIIGNRGKSGRVISVKNIKGDIVWKDHFPVNFGAAKGNTEEKIVLKTNYSTKTKNSTSEITVKDSLNNQQNYILEINEGVLKIFRVK</sequence>
<evidence type="ECO:0000256" key="5">
    <source>
        <dbReference type="ARBA" id="ARBA00023136"/>
    </source>
</evidence>
<proteinExistence type="predicted"/>
<name>A0AAD0YJS8_CHRNA</name>
<dbReference type="Pfam" id="PF06271">
    <property type="entry name" value="RDD"/>
    <property type="match status" value="1"/>
</dbReference>
<keyword evidence="9" id="KW-1185">Reference proteome</keyword>
<keyword evidence="3 6" id="KW-0812">Transmembrane</keyword>
<evidence type="ECO:0000256" key="1">
    <source>
        <dbReference type="ARBA" id="ARBA00004651"/>
    </source>
</evidence>
<evidence type="ECO:0000256" key="2">
    <source>
        <dbReference type="ARBA" id="ARBA00022475"/>
    </source>
</evidence>
<feature type="transmembrane region" description="Helical" evidence="6">
    <location>
        <begin position="12"/>
        <end position="31"/>
    </location>
</feature>
<dbReference type="KEGG" id="cnk:EG343_08100"/>
<feature type="transmembrane region" description="Helical" evidence="6">
    <location>
        <begin position="129"/>
        <end position="151"/>
    </location>
</feature>
<dbReference type="InterPro" id="IPR051791">
    <property type="entry name" value="Pra-immunoreactive"/>
</dbReference>
<dbReference type="Proteomes" id="UP000278288">
    <property type="component" value="Chromosome"/>
</dbReference>
<keyword evidence="2" id="KW-1003">Cell membrane</keyword>